<dbReference type="EMBL" id="DRBS01000401">
    <property type="protein sequence ID" value="HDD45339.1"/>
    <property type="molecule type" value="Genomic_DNA"/>
</dbReference>
<feature type="domain" description="ABC transporter" evidence="4">
    <location>
        <begin position="33"/>
        <end position="167"/>
    </location>
</feature>
<keyword evidence="1" id="KW-0813">Transport</keyword>
<protein>
    <submittedName>
        <fullName evidence="5">ATP-binding cassette domain-containing protein</fullName>
    </submittedName>
</protein>
<proteinExistence type="predicted"/>
<dbReference type="Pfam" id="PF00005">
    <property type="entry name" value="ABC_tran"/>
    <property type="match status" value="1"/>
</dbReference>
<evidence type="ECO:0000313" key="5">
    <source>
        <dbReference type="EMBL" id="HDD45339.1"/>
    </source>
</evidence>
<keyword evidence="3 5" id="KW-0067">ATP-binding</keyword>
<dbReference type="InterPro" id="IPR027417">
    <property type="entry name" value="P-loop_NTPase"/>
</dbReference>
<feature type="non-terminal residue" evidence="5">
    <location>
        <position position="167"/>
    </location>
</feature>
<organism evidence="5">
    <name type="scientific">Desulfofervidus auxilii</name>
    <dbReference type="NCBI Taxonomy" id="1621989"/>
    <lineage>
        <taxon>Bacteria</taxon>
        <taxon>Pseudomonadati</taxon>
        <taxon>Thermodesulfobacteriota</taxon>
        <taxon>Candidatus Desulfofervidia</taxon>
        <taxon>Candidatus Desulfofervidales</taxon>
        <taxon>Candidatus Desulfofervidaceae</taxon>
        <taxon>Candidatus Desulfofervidus</taxon>
    </lineage>
</organism>
<dbReference type="GO" id="GO:0016887">
    <property type="term" value="F:ATP hydrolysis activity"/>
    <property type="evidence" value="ECO:0007669"/>
    <property type="project" value="InterPro"/>
</dbReference>
<dbReference type="Proteomes" id="UP000886289">
    <property type="component" value="Unassembled WGS sequence"/>
</dbReference>
<evidence type="ECO:0000256" key="1">
    <source>
        <dbReference type="ARBA" id="ARBA00022448"/>
    </source>
</evidence>
<dbReference type="AlphaFoldDB" id="A0A7C0U440"/>
<evidence type="ECO:0000259" key="4">
    <source>
        <dbReference type="Pfam" id="PF00005"/>
    </source>
</evidence>
<keyword evidence="2" id="KW-0547">Nucleotide-binding</keyword>
<reference evidence="5" key="1">
    <citation type="journal article" date="2020" name="mSystems">
        <title>Genome- and Community-Level Interaction Insights into Carbon Utilization and Element Cycling Functions of Hydrothermarchaeota in Hydrothermal Sediment.</title>
        <authorList>
            <person name="Zhou Z."/>
            <person name="Liu Y."/>
            <person name="Xu W."/>
            <person name="Pan J."/>
            <person name="Luo Z.H."/>
            <person name="Li M."/>
        </authorList>
    </citation>
    <scope>NUCLEOTIDE SEQUENCE [LARGE SCALE GENOMIC DNA]</scope>
    <source>
        <strain evidence="5">HyVt-233</strain>
    </source>
</reference>
<dbReference type="InterPro" id="IPR050319">
    <property type="entry name" value="ABC_transp_ATP-bind"/>
</dbReference>
<gene>
    <name evidence="5" type="ORF">ENG63_10860</name>
</gene>
<accession>A0A7C0U440</accession>
<comment type="caution">
    <text evidence="5">The sequence shown here is derived from an EMBL/GenBank/DDBJ whole genome shotgun (WGS) entry which is preliminary data.</text>
</comment>
<dbReference type="InterPro" id="IPR003439">
    <property type="entry name" value="ABC_transporter-like_ATP-bd"/>
</dbReference>
<name>A0A7C0U440_DESA2</name>
<evidence type="ECO:0000256" key="2">
    <source>
        <dbReference type="ARBA" id="ARBA00022741"/>
    </source>
</evidence>
<dbReference type="Gene3D" id="3.40.50.300">
    <property type="entry name" value="P-loop containing nucleotide triphosphate hydrolases"/>
    <property type="match status" value="1"/>
</dbReference>
<dbReference type="SUPFAM" id="SSF52540">
    <property type="entry name" value="P-loop containing nucleoside triphosphate hydrolases"/>
    <property type="match status" value="1"/>
</dbReference>
<evidence type="ECO:0000256" key="3">
    <source>
        <dbReference type="ARBA" id="ARBA00022840"/>
    </source>
</evidence>
<dbReference type="GO" id="GO:0005524">
    <property type="term" value="F:ATP binding"/>
    <property type="evidence" value="ECO:0007669"/>
    <property type="project" value="UniProtKB-KW"/>
</dbReference>
<sequence length="167" mass="19288">MHEVFLNIKNLNKTYKIKPHPFSLKTLKLKAVDNVSFEIKKGELLGLVGESGCGKSTLGRLLLLLEKPDSGEIWWQETCLTKLNLKKLKKWRRLFQPIFQDPFASLNPKLNVYQILQEPLIVHNIGNKREREKYITQILFEVGLSPEVKRAYPHELSGGQRQRIAIA</sequence>
<dbReference type="PANTHER" id="PTHR43776">
    <property type="entry name" value="TRANSPORT ATP-BINDING PROTEIN"/>
    <property type="match status" value="1"/>
</dbReference>